<dbReference type="Pfam" id="PF02926">
    <property type="entry name" value="THUMP"/>
    <property type="match status" value="1"/>
</dbReference>
<dbReference type="PANTHER" id="PTHR13452:SF10">
    <property type="entry name" value="THUMP DOMAIN-CONTAINING PROTEIN 1"/>
    <property type="match status" value="1"/>
</dbReference>
<evidence type="ECO:0000313" key="6">
    <source>
        <dbReference type="Proteomes" id="UP000075884"/>
    </source>
</evidence>
<sequence>MSEAKKIKLDHSGKGGEHKGKQGKAGKRNYYAKAGDNGEGARERFMKPGHRGFLVTCNGHVRDCVRDSYRILNAFADDLYGPADQGAAGDDAVDKRGDSDEEDISIKLQREAEAAGKKSSKAFRFQSVDSGAMNCLFIQTTLPDPDEIAYRLMKDLSATKKHRSRFILRMLPILAVCRANLKEIMDAVGTLGDRYFLKEPKTYAIVFNRRLNNDLSRDDVIREVADLITAKNSGNKANLKSPELAVIIEVIKGLCCIGILREYYQLRKYNVTELVAQRDPVQSESTGVKDDERAEEKQEGHGEVSEETETPKETPTACQDVDE</sequence>
<dbReference type="STRING" id="7168.A0A182NHC4"/>
<evidence type="ECO:0000259" key="4">
    <source>
        <dbReference type="PROSITE" id="PS51165"/>
    </source>
</evidence>
<dbReference type="InterPro" id="IPR004114">
    <property type="entry name" value="THUMP_dom"/>
</dbReference>
<proteinExistence type="inferred from homology"/>
<dbReference type="PANTHER" id="PTHR13452">
    <property type="entry name" value="THUMP DOMAIN CONTAINING PROTEIN 1-RELATED"/>
    <property type="match status" value="1"/>
</dbReference>
<dbReference type="EnsemblMetazoa" id="ADIR007047-RA">
    <property type="protein sequence ID" value="ADIR007047-PA"/>
    <property type="gene ID" value="ADIR007047"/>
</dbReference>
<dbReference type="SUPFAM" id="SSF143437">
    <property type="entry name" value="THUMP domain-like"/>
    <property type="match status" value="1"/>
</dbReference>
<reference evidence="6" key="1">
    <citation type="submission" date="2013-03" db="EMBL/GenBank/DDBJ databases">
        <title>The Genome Sequence of Anopheles dirus WRAIR2.</title>
        <authorList>
            <consortium name="The Broad Institute Genomics Platform"/>
            <person name="Neafsey D.E."/>
            <person name="Walton C."/>
            <person name="Walker B."/>
            <person name="Young S.K."/>
            <person name="Zeng Q."/>
            <person name="Gargeya S."/>
            <person name="Fitzgerald M."/>
            <person name="Haas B."/>
            <person name="Abouelleil A."/>
            <person name="Allen A.W."/>
            <person name="Alvarado L."/>
            <person name="Arachchi H.M."/>
            <person name="Berlin A.M."/>
            <person name="Chapman S.B."/>
            <person name="Gainer-Dewar J."/>
            <person name="Goldberg J."/>
            <person name="Griggs A."/>
            <person name="Gujja S."/>
            <person name="Hansen M."/>
            <person name="Howarth C."/>
            <person name="Imamovic A."/>
            <person name="Ireland A."/>
            <person name="Larimer J."/>
            <person name="McCowan C."/>
            <person name="Murphy C."/>
            <person name="Pearson M."/>
            <person name="Poon T.W."/>
            <person name="Priest M."/>
            <person name="Roberts A."/>
            <person name="Saif S."/>
            <person name="Shea T."/>
            <person name="Sisk P."/>
            <person name="Sykes S."/>
            <person name="Wortman J."/>
            <person name="Nusbaum C."/>
            <person name="Birren B."/>
        </authorList>
    </citation>
    <scope>NUCLEOTIDE SEQUENCE [LARGE SCALE GENOMIC DNA]</scope>
    <source>
        <strain evidence="6">WRAIR2</strain>
    </source>
</reference>
<evidence type="ECO:0000313" key="5">
    <source>
        <dbReference type="EnsemblMetazoa" id="ADIR007047-PA"/>
    </source>
</evidence>
<dbReference type="GO" id="GO:0003723">
    <property type="term" value="F:RNA binding"/>
    <property type="evidence" value="ECO:0007669"/>
    <property type="project" value="UniProtKB-UniRule"/>
</dbReference>
<dbReference type="SMART" id="SM00981">
    <property type="entry name" value="THUMP"/>
    <property type="match status" value="1"/>
</dbReference>
<dbReference type="AlphaFoldDB" id="A0A182NHC4"/>
<dbReference type="GO" id="GO:0006400">
    <property type="term" value="P:tRNA modification"/>
    <property type="evidence" value="ECO:0007669"/>
    <property type="project" value="InterPro"/>
</dbReference>
<dbReference type="Proteomes" id="UP000075884">
    <property type="component" value="Unassembled WGS sequence"/>
</dbReference>
<dbReference type="InterPro" id="IPR040183">
    <property type="entry name" value="THUMPD1-like"/>
</dbReference>
<feature type="region of interest" description="Disordered" evidence="3">
    <location>
        <begin position="279"/>
        <end position="323"/>
    </location>
</feature>
<evidence type="ECO:0000256" key="1">
    <source>
        <dbReference type="ARBA" id="ARBA00060731"/>
    </source>
</evidence>
<name>A0A182NHC4_9DIPT</name>
<evidence type="ECO:0000256" key="2">
    <source>
        <dbReference type="PROSITE-ProRule" id="PRU00529"/>
    </source>
</evidence>
<keyword evidence="6" id="KW-1185">Reference proteome</keyword>
<organism evidence="5 6">
    <name type="scientific">Anopheles dirus</name>
    <dbReference type="NCBI Taxonomy" id="7168"/>
    <lineage>
        <taxon>Eukaryota</taxon>
        <taxon>Metazoa</taxon>
        <taxon>Ecdysozoa</taxon>
        <taxon>Arthropoda</taxon>
        <taxon>Hexapoda</taxon>
        <taxon>Insecta</taxon>
        <taxon>Pterygota</taxon>
        <taxon>Neoptera</taxon>
        <taxon>Endopterygota</taxon>
        <taxon>Diptera</taxon>
        <taxon>Nematocera</taxon>
        <taxon>Culicoidea</taxon>
        <taxon>Culicidae</taxon>
        <taxon>Anophelinae</taxon>
        <taxon>Anopheles</taxon>
    </lineage>
</organism>
<keyword evidence="2" id="KW-0694">RNA-binding</keyword>
<dbReference type="VEuPathDB" id="VectorBase:ADIR007047"/>
<accession>A0A182NHC4</accession>
<dbReference type="CDD" id="cd11717">
    <property type="entry name" value="THUMP_THUMPD1_like"/>
    <property type="match status" value="1"/>
</dbReference>
<protein>
    <recommendedName>
        <fullName evidence="4">THUMP domain-containing protein</fullName>
    </recommendedName>
</protein>
<dbReference type="PROSITE" id="PS51165">
    <property type="entry name" value="THUMP"/>
    <property type="match status" value="1"/>
</dbReference>
<feature type="compositionally biased region" description="Basic and acidic residues" evidence="3">
    <location>
        <begin position="287"/>
        <end position="312"/>
    </location>
</feature>
<feature type="domain" description="THUMP" evidence="4">
    <location>
        <begin position="155"/>
        <end position="261"/>
    </location>
</feature>
<dbReference type="Gene3D" id="3.30.2300.10">
    <property type="entry name" value="THUMP superfamily"/>
    <property type="match status" value="1"/>
</dbReference>
<dbReference type="FunFam" id="3.30.2300.10:FF:000001">
    <property type="entry name" value="THUMP domain-containing protein 1"/>
    <property type="match status" value="1"/>
</dbReference>
<comment type="similarity">
    <text evidence="1">Belongs to the THUMPD1 family.</text>
</comment>
<evidence type="ECO:0000256" key="3">
    <source>
        <dbReference type="SAM" id="MobiDB-lite"/>
    </source>
</evidence>
<feature type="compositionally biased region" description="Basic and acidic residues" evidence="3">
    <location>
        <begin position="1"/>
        <end position="20"/>
    </location>
</feature>
<reference evidence="5" key="2">
    <citation type="submission" date="2020-05" db="UniProtKB">
        <authorList>
            <consortium name="EnsemblMetazoa"/>
        </authorList>
    </citation>
    <scope>IDENTIFICATION</scope>
    <source>
        <strain evidence="5">WRAIR2</strain>
    </source>
</reference>
<feature type="region of interest" description="Disordered" evidence="3">
    <location>
        <begin position="1"/>
        <end position="38"/>
    </location>
</feature>